<proteinExistence type="predicted"/>
<dbReference type="GO" id="GO:0035438">
    <property type="term" value="F:cyclic-di-GMP binding"/>
    <property type="evidence" value="ECO:0007669"/>
    <property type="project" value="InterPro"/>
</dbReference>
<feature type="domain" description="PilZ" evidence="1">
    <location>
        <begin position="6"/>
        <end position="111"/>
    </location>
</feature>
<dbReference type="EMBL" id="PKUR01000003">
    <property type="protein sequence ID" value="PLW85911.1"/>
    <property type="molecule type" value="Genomic_DNA"/>
</dbReference>
<evidence type="ECO:0000259" key="1">
    <source>
        <dbReference type="Pfam" id="PF07238"/>
    </source>
</evidence>
<comment type="caution">
    <text evidence="2">The sequence shown here is derived from an EMBL/GenBank/DDBJ whole genome shotgun (WGS) entry which is preliminary data.</text>
</comment>
<organism evidence="2 3">
    <name type="scientific">Halioglobus japonicus</name>
    <dbReference type="NCBI Taxonomy" id="930805"/>
    <lineage>
        <taxon>Bacteria</taxon>
        <taxon>Pseudomonadati</taxon>
        <taxon>Pseudomonadota</taxon>
        <taxon>Gammaproteobacteria</taxon>
        <taxon>Cellvibrionales</taxon>
        <taxon>Halieaceae</taxon>
        <taxon>Halioglobus</taxon>
    </lineage>
</organism>
<dbReference type="AlphaFoldDB" id="A0AAP8MDR3"/>
<dbReference type="KEGG" id="hja:BST95_06545"/>
<dbReference type="RefSeq" id="WP_084198605.1">
    <property type="nucleotide sequence ID" value="NZ_BMYL01000003.1"/>
</dbReference>
<gene>
    <name evidence="2" type="ORF">C0029_15100</name>
</gene>
<reference evidence="2 3" key="1">
    <citation type="submission" date="2018-01" db="EMBL/GenBank/DDBJ databases">
        <title>The draft genome sequence of Halioglobus japonicus S1-36.</title>
        <authorList>
            <person name="Du Z.-J."/>
            <person name="Shi M.-J."/>
        </authorList>
    </citation>
    <scope>NUCLEOTIDE SEQUENCE [LARGE SCALE GENOMIC DNA]</scope>
    <source>
        <strain evidence="2 3">S1-36</strain>
    </source>
</reference>
<name>A0AAP8MDR3_9GAMM</name>
<dbReference type="InterPro" id="IPR009875">
    <property type="entry name" value="PilZ_domain"/>
</dbReference>
<protein>
    <submittedName>
        <fullName evidence="2">PilZ domain-containing protein</fullName>
    </submittedName>
</protein>
<evidence type="ECO:0000313" key="2">
    <source>
        <dbReference type="EMBL" id="PLW85911.1"/>
    </source>
</evidence>
<accession>A0AAP8MDR3</accession>
<dbReference type="Pfam" id="PF07238">
    <property type="entry name" value="PilZ"/>
    <property type="match status" value="1"/>
</dbReference>
<keyword evidence="3" id="KW-1185">Reference proteome</keyword>
<sequence length="124" mass="13673">MGWTERKHQRLPMQSRVFIELEAAPVGSDEDATIAICKTLNVSSGGLMVALQQEVPVEAFLQIGVEPPPSATGSDAFYLLGQVRWCKPSDDPDYPWLAGFSLQQAEKSDIQSWISLITAMEPDH</sequence>
<evidence type="ECO:0000313" key="3">
    <source>
        <dbReference type="Proteomes" id="UP000235162"/>
    </source>
</evidence>
<dbReference type="Proteomes" id="UP000235162">
    <property type="component" value="Unassembled WGS sequence"/>
</dbReference>